<dbReference type="EMBL" id="PXXO01000006">
    <property type="protein sequence ID" value="PSJ05779.1"/>
    <property type="molecule type" value="Genomic_DNA"/>
</dbReference>
<gene>
    <name evidence="1" type="ORF">C7K55_07050</name>
</gene>
<sequence>MPAAVPVPPATPAEEWEFLEWNVLKPSRSSSVCITCQHFRYEVGRHCVTLLTCPIHQGLIPQGEHLTKRCSQWVARQEVVTGWCPEGG</sequence>
<dbReference type="AlphaFoldDB" id="A0A2P7MX24"/>
<proteinExistence type="predicted"/>
<name>A0A2P7MX24_9CYAN</name>
<comment type="caution">
    <text evidence="1">The sequence shown here is derived from an EMBL/GenBank/DDBJ whole genome shotgun (WGS) entry which is preliminary data.</text>
</comment>
<organism evidence="1 2">
    <name type="scientific">Cyanobium usitatum str. Tous</name>
    <dbReference type="NCBI Taxonomy" id="2116684"/>
    <lineage>
        <taxon>Bacteria</taxon>
        <taxon>Bacillati</taxon>
        <taxon>Cyanobacteriota</taxon>
        <taxon>Cyanophyceae</taxon>
        <taxon>Synechococcales</taxon>
        <taxon>Prochlorococcaceae</taxon>
        <taxon>Cyanobium</taxon>
    </lineage>
</organism>
<dbReference type="OrthoDB" id="540557at2"/>
<accession>A0A2P7MX24</accession>
<evidence type="ECO:0000313" key="2">
    <source>
        <dbReference type="Proteomes" id="UP000243002"/>
    </source>
</evidence>
<evidence type="ECO:0000313" key="1">
    <source>
        <dbReference type="EMBL" id="PSJ05779.1"/>
    </source>
</evidence>
<reference evidence="1 2" key="1">
    <citation type="journal article" date="2018" name="Environ. Microbiol.">
        <title>Ecological and genomic features of two widespread freshwater picocyanobacteria.</title>
        <authorList>
            <person name="Cabello-Yeves P.J."/>
            <person name="Picazo A."/>
            <person name="Camacho A."/>
            <person name="Callieri C."/>
            <person name="Rosselli R."/>
            <person name="Roda-Garcia J.J."/>
            <person name="Coutinho F.H."/>
            <person name="Rodriguez-Valera F."/>
        </authorList>
    </citation>
    <scope>NUCLEOTIDE SEQUENCE [LARGE SCALE GENOMIC DNA]</scope>
    <source>
        <strain evidence="1 2">Tous</strain>
    </source>
</reference>
<dbReference type="Proteomes" id="UP000243002">
    <property type="component" value="Unassembled WGS sequence"/>
</dbReference>
<keyword evidence="2" id="KW-1185">Reference proteome</keyword>
<protein>
    <submittedName>
        <fullName evidence="1">Galactose oxidase</fullName>
    </submittedName>
</protein>